<feature type="chain" id="PRO_5042588231" evidence="1">
    <location>
        <begin position="28"/>
        <end position="175"/>
    </location>
</feature>
<sequence length="175" mass="18857">MITQRSATIFTLLVTLWPLCAFHSAQAADININGTVVASACVIDTQTKAQTVSFEQARAVNYDTVGHTSEWQNFSLNLSSCPASTSSVTALFTGESDLVDQTKFANTLGDATGMALQIMTDDHITEISPNGKMTVNVDQASRKATFPLAARMYTPTGTVTAGEFHTVVQFTFTYQ</sequence>
<comment type="caution">
    <text evidence="3">The sequence shown here is derived from an EMBL/GenBank/DDBJ whole genome shotgun (WGS) entry which is preliminary data.</text>
</comment>
<dbReference type="AlphaFoldDB" id="A0AAJ3P1E2"/>
<evidence type="ECO:0000313" key="3">
    <source>
        <dbReference type="EMBL" id="OSL49991.1"/>
    </source>
</evidence>
<dbReference type="GO" id="GO:0009289">
    <property type="term" value="C:pilus"/>
    <property type="evidence" value="ECO:0007669"/>
    <property type="project" value="InterPro"/>
</dbReference>
<dbReference type="Gene3D" id="2.60.40.1090">
    <property type="entry name" value="Fimbrial-type adhesion domain"/>
    <property type="match status" value="1"/>
</dbReference>
<dbReference type="GO" id="GO:0043709">
    <property type="term" value="P:cell adhesion involved in single-species biofilm formation"/>
    <property type="evidence" value="ECO:0007669"/>
    <property type="project" value="TreeGrafter"/>
</dbReference>
<reference evidence="3 4" key="1">
    <citation type="submission" date="2010-04" db="EMBL/GenBank/DDBJ databases">
        <title>The Genome Sequence of Escherichia coli H605.</title>
        <authorList>
            <consortium name="The Broad Institute Genome Sequencing Platform"/>
            <consortium name="The Broad Institute Genome Sequencing Center for Infectious Disease"/>
            <person name="Feldgarden M."/>
            <person name="Gordon D.M."/>
            <person name="Johnson J.R."/>
            <person name="Johnston B.D."/>
            <person name="Young S."/>
            <person name="Zeng Q."/>
            <person name="Koehrsen M."/>
            <person name="Alvarado L."/>
            <person name="Berlin A.M."/>
            <person name="Borenstein D."/>
            <person name="Chapman S.B."/>
            <person name="Chen Z."/>
            <person name="Engels R."/>
            <person name="Freedman E."/>
            <person name="Gellesch M."/>
            <person name="Goldberg J."/>
            <person name="Griggs A."/>
            <person name="Gujja S."/>
            <person name="Heilman E.R."/>
            <person name="Heiman D.I."/>
            <person name="Hepburn T.A."/>
            <person name="Howarth C."/>
            <person name="Jen D."/>
            <person name="Larson L."/>
            <person name="Mehta T."/>
            <person name="Park D."/>
            <person name="Pearson M."/>
            <person name="Richards J."/>
            <person name="Roberts A."/>
            <person name="Saif S."/>
            <person name="Shea T.D."/>
            <person name="Shenoy N."/>
            <person name="Sisk P."/>
            <person name="Stolte C."/>
            <person name="Sykes S.N."/>
            <person name="Walk T."/>
            <person name="White J."/>
            <person name="Yandava C."/>
            <person name="Haas B."/>
            <person name="Henn M.R."/>
            <person name="Nusbaum C."/>
            <person name="Birren B."/>
        </authorList>
    </citation>
    <scope>NUCLEOTIDE SEQUENCE [LARGE SCALE GENOMIC DNA]</scope>
    <source>
        <strain evidence="3 4">H605</strain>
    </source>
</reference>
<dbReference type="RefSeq" id="WP_085460622.1">
    <property type="nucleotide sequence ID" value="NZ_ADJX01000002.1"/>
</dbReference>
<dbReference type="InterPro" id="IPR050263">
    <property type="entry name" value="Bact_Fimbrial_Adh_Pro"/>
</dbReference>
<dbReference type="SUPFAM" id="SSF49401">
    <property type="entry name" value="Bacterial adhesins"/>
    <property type="match status" value="1"/>
</dbReference>
<gene>
    <name evidence="3" type="ORF">EATG_00864</name>
</gene>
<dbReference type="InterPro" id="IPR000259">
    <property type="entry name" value="Adhesion_dom_fimbrial"/>
</dbReference>
<feature type="domain" description="Fimbrial-type adhesion" evidence="2">
    <location>
        <begin position="30"/>
        <end position="175"/>
    </location>
</feature>
<name>A0AAJ3P1E2_ECOLX</name>
<feature type="signal peptide" evidence="1">
    <location>
        <begin position="1"/>
        <end position="27"/>
    </location>
</feature>
<dbReference type="Pfam" id="PF00419">
    <property type="entry name" value="Fimbrial"/>
    <property type="match status" value="1"/>
</dbReference>
<dbReference type="GeneID" id="86863590"/>
<evidence type="ECO:0000313" key="4">
    <source>
        <dbReference type="Proteomes" id="UP000243401"/>
    </source>
</evidence>
<dbReference type="PANTHER" id="PTHR33420">
    <property type="entry name" value="FIMBRIAL SUBUNIT ELFA-RELATED"/>
    <property type="match status" value="1"/>
</dbReference>
<protein>
    <submittedName>
        <fullName evidence="3">Fimbrial protein</fullName>
    </submittedName>
</protein>
<evidence type="ECO:0000256" key="1">
    <source>
        <dbReference type="SAM" id="SignalP"/>
    </source>
</evidence>
<dbReference type="EMBL" id="ADJX01000002">
    <property type="protein sequence ID" value="OSL49991.1"/>
    <property type="molecule type" value="Genomic_DNA"/>
</dbReference>
<dbReference type="Proteomes" id="UP000243401">
    <property type="component" value="Unassembled WGS sequence"/>
</dbReference>
<organism evidence="3 4">
    <name type="scientific">Escherichia coli H605</name>
    <dbReference type="NCBI Taxonomy" id="656410"/>
    <lineage>
        <taxon>Bacteria</taxon>
        <taxon>Pseudomonadati</taxon>
        <taxon>Pseudomonadota</taxon>
        <taxon>Gammaproteobacteria</taxon>
        <taxon>Enterobacterales</taxon>
        <taxon>Enterobacteriaceae</taxon>
        <taxon>Escherichia</taxon>
    </lineage>
</organism>
<evidence type="ECO:0000259" key="2">
    <source>
        <dbReference type="Pfam" id="PF00419"/>
    </source>
</evidence>
<dbReference type="PANTHER" id="PTHR33420:SF27">
    <property type="entry name" value="PROTEIN FIMG"/>
    <property type="match status" value="1"/>
</dbReference>
<accession>A0AAJ3P1E2</accession>
<dbReference type="InterPro" id="IPR036937">
    <property type="entry name" value="Adhesion_dom_fimbrial_sf"/>
</dbReference>
<keyword evidence="1" id="KW-0732">Signal</keyword>
<proteinExistence type="predicted"/>
<dbReference type="InterPro" id="IPR008966">
    <property type="entry name" value="Adhesion_dom_sf"/>
</dbReference>